<proteinExistence type="predicted"/>
<dbReference type="EMBL" id="RAQH01000007">
    <property type="protein sequence ID" value="RKE86614.1"/>
    <property type="molecule type" value="Genomic_DNA"/>
</dbReference>
<dbReference type="AlphaFoldDB" id="A0A420D7R8"/>
<name>A0A420D7R8_9FLAO</name>
<gene>
    <name evidence="1" type="ORF">BXY58_2432</name>
</gene>
<evidence type="ECO:0000313" key="1">
    <source>
        <dbReference type="EMBL" id="RKE86614.1"/>
    </source>
</evidence>
<evidence type="ECO:0000313" key="2">
    <source>
        <dbReference type="Proteomes" id="UP000285906"/>
    </source>
</evidence>
<protein>
    <submittedName>
        <fullName evidence="1">Uncharacterized protein</fullName>
    </submittedName>
</protein>
<reference evidence="1 2" key="1">
    <citation type="submission" date="2018-09" db="EMBL/GenBank/DDBJ databases">
        <title>Genomic Encyclopedia of Archaeal and Bacterial Type Strains, Phase II (KMG-II): from individual species to whole genera.</title>
        <authorList>
            <person name="Goeker M."/>
        </authorList>
    </citation>
    <scope>NUCLEOTIDE SEQUENCE [LARGE SCALE GENOMIC DNA]</scope>
    <source>
        <strain evidence="1 2">DSM 27620</strain>
    </source>
</reference>
<sequence>MIAFTTSCADKIVHSVIELYYSDIVCDYLFTKGTK</sequence>
<comment type="caution">
    <text evidence="1">The sequence shown here is derived from an EMBL/GenBank/DDBJ whole genome shotgun (WGS) entry which is preliminary data.</text>
</comment>
<organism evidence="1 2">
    <name type="scientific">Epilithonimonas arachidiradicis</name>
    <dbReference type="NCBI Taxonomy" id="1617282"/>
    <lineage>
        <taxon>Bacteria</taxon>
        <taxon>Pseudomonadati</taxon>
        <taxon>Bacteroidota</taxon>
        <taxon>Flavobacteriia</taxon>
        <taxon>Flavobacteriales</taxon>
        <taxon>Weeksellaceae</taxon>
        <taxon>Chryseobacterium group</taxon>
        <taxon>Epilithonimonas</taxon>
    </lineage>
</organism>
<dbReference type="Proteomes" id="UP000285906">
    <property type="component" value="Unassembled WGS sequence"/>
</dbReference>
<accession>A0A420D7R8</accession>